<reference evidence="3" key="1">
    <citation type="submission" date="2021-03" db="EMBL/GenBank/DDBJ databases">
        <title>Draft genome sequence of rust myrtle Austropuccinia psidii MF-1, a brazilian biotype.</title>
        <authorList>
            <person name="Quecine M.C."/>
            <person name="Pachon D.M.R."/>
            <person name="Bonatelli M.L."/>
            <person name="Correr F.H."/>
            <person name="Franceschini L.M."/>
            <person name="Leite T.F."/>
            <person name="Margarido G.R.A."/>
            <person name="Almeida C.A."/>
            <person name="Ferrarezi J.A."/>
            <person name="Labate C.A."/>
        </authorList>
    </citation>
    <scope>NUCLEOTIDE SEQUENCE</scope>
    <source>
        <strain evidence="3">MF-1</strain>
    </source>
</reference>
<organism evidence="3 4">
    <name type="scientific">Austropuccinia psidii MF-1</name>
    <dbReference type="NCBI Taxonomy" id="1389203"/>
    <lineage>
        <taxon>Eukaryota</taxon>
        <taxon>Fungi</taxon>
        <taxon>Dikarya</taxon>
        <taxon>Basidiomycota</taxon>
        <taxon>Pucciniomycotina</taxon>
        <taxon>Pucciniomycetes</taxon>
        <taxon>Pucciniales</taxon>
        <taxon>Sphaerophragmiaceae</taxon>
        <taxon>Austropuccinia</taxon>
    </lineage>
</organism>
<keyword evidence="4" id="KW-1185">Reference proteome</keyword>
<feature type="compositionally biased region" description="Polar residues" evidence="1">
    <location>
        <begin position="17"/>
        <end position="43"/>
    </location>
</feature>
<keyword evidence="2" id="KW-0472">Membrane</keyword>
<feature type="region of interest" description="Disordered" evidence="1">
    <location>
        <begin position="84"/>
        <end position="148"/>
    </location>
</feature>
<evidence type="ECO:0000256" key="2">
    <source>
        <dbReference type="SAM" id="Phobius"/>
    </source>
</evidence>
<evidence type="ECO:0000313" key="4">
    <source>
        <dbReference type="Proteomes" id="UP000765509"/>
    </source>
</evidence>
<feature type="compositionally biased region" description="Polar residues" evidence="1">
    <location>
        <begin position="98"/>
        <end position="141"/>
    </location>
</feature>
<evidence type="ECO:0000313" key="3">
    <source>
        <dbReference type="EMBL" id="MBW0499871.1"/>
    </source>
</evidence>
<gene>
    <name evidence="3" type="ORF">O181_039586</name>
</gene>
<dbReference type="EMBL" id="AVOT02015509">
    <property type="protein sequence ID" value="MBW0499871.1"/>
    <property type="molecule type" value="Genomic_DNA"/>
</dbReference>
<accession>A0A9Q3HCN3</accession>
<feature type="transmembrane region" description="Helical" evidence="2">
    <location>
        <begin position="158"/>
        <end position="178"/>
    </location>
</feature>
<dbReference type="Proteomes" id="UP000765509">
    <property type="component" value="Unassembled WGS sequence"/>
</dbReference>
<protein>
    <submittedName>
        <fullName evidence="3">Uncharacterized protein</fullName>
    </submittedName>
</protein>
<dbReference type="AlphaFoldDB" id="A0A9Q3HCN3"/>
<sequence length="350" mass="39038">MMARFSRYNPEDDSHELNPTSFHQNRHSTFSSNRLSLPANQNAFGDDSDSDDDQRRNNQESSSEQDFDVYKDFNNQGVRYQSLLNDKNDDESNDNLRENSSPDINQSYLPVDKSTSSALNPYFSEPQSKSNSKLKAQNLNKSNDRESKPQTWKKRWRFGVVVAFITLVMLGVAIYFLYPRQPFISYEVPISLSKSNNTNLVFSARNPTNFSFNAQLDIALDGRSSYLPLHLSSLVVVINDIGSTTNSVVIGKGNLGHSITLKPSGLTRLNFDIHFQYITPTFSDALWQNWRKACGNIAESTANGTITRPALQLQVTIAFDVLGMIGNKSDSAPLNGVSCPVELPAGAPSF</sequence>
<keyword evidence="2" id="KW-0812">Transmembrane</keyword>
<evidence type="ECO:0000256" key="1">
    <source>
        <dbReference type="SAM" id="MobiDB-lite"/>
    </source>
</evidence>
<proteinExistence type="predicted"/>
<dbReference type="OrthoDB" id="5582002at2759"/>
<keyword evidence="2" id="KW-1133">Transmembrane helix</keyword>
<feature type="region of interest" description="Disordered" evidence="1">
    <location>
        <begin position="1"/>
        <end position="67"/>
    </location>
</feature>
<name>A0A9Q3HCN3_9BASI</name>
<comment type="caution">
    <text evidence="3">The sequence shown here is derived from an EMBL/GenBank/DDBJ whole genome shotgun (WGS) entry which is preliminary data.</text>
</comment>